<feature type="region of interest" description="Disordered" evidence="1">
    <location>
        <begin position="151"/>
        <end position="172"/>
    </location>
</feature>
<dbReference type="EMBL" id="MZNU01000177">
    <property type="protein sequence ID" value="OWP03249.1"/>
    <property type="molecule type" value="Genomic_DNA"/>
</dbReference>
<accession>A0A218Z5B1</accession>
<keyword evidence="2" id="KW-1133">Transmembrane helix</keyword>
<gene>
    <name evidence="3" type="ORF">B2J93_2981</name>
</gene>
<feature type="region of interest" description="Disordered" evidence="1">
    <location>
        <begin position="187"/>
        <end position="233"/>
    </location>
</feature>
<protein>
    <submittedName>
        <fullName evidence="3">Uncharacterized protein</fullName>
    </submittedName>
</protein>
<feature type="compositionally biased region" description="Basic and acidic residues" evidence="1">
    <location>
        <begin position="219"/>
        <end position="233"/>
    </location>
</feature>
<keyword evidence="4" id="KW-1185">Reference proteome</keyword>
<feature type="region of interest" description="Disordered" evidence="1">
    <location>
        <begin position="93"/>
        <end position="119"/>
    </location>
</feature>
<organism evidence="3 4">
    <name type="scientific">Diplocarpon coronariae</name>
    <dbReference type="NCBI Taxonomy" id="2795749"/>
    <lineage>
        <taxon>Eukaryota</taxon>
        <taxon>Fungi</taxon>
        <taxon>Dikarya</taxon>
        <taxon>Ascomycota</taxon>
        <taxon>Pezizomycotina</taxon>
        <taxon>Leotiomycetes</taxon>
        <taxon>Helotiales</taxon>
        <taxon>Drepanopezizaceae</taxon>
        <taxon>Diplocarpon</taxon>
    </lineage>
</organism>
<evidence type="ECO:0000313" key="4">
    <source>
        <dbReference type="Proteomes" id="UP000242519"/>
    </source>
</evidence>
<dbReference type="OrthoDB" id="10554963at2759"/>
<proteinExistence type="predicted"/>
<dbReference type="InParanoid" id="A0A218Z5B1"/>
<reference evidence="3 4" key="1">
    <citation type="submission" date="2017-04" db="EMBL/GenBank/DDBJ databases">
        <title>Draft genome sequence of Marssonina coronaria NL1: causal agent of apple blotch.</title>
        <authorList>
            <person name="Cheng Q."/>
        </authorList>
    </citation>
    <scope>NUCLEOTIDE SEQUENCE [LARGE SCALE GENOMIC DNA]</scope>
    <source>
        <strain evidence="3 4">NL1</strain>
    </source>
</reference>
<comment type="caution">
    <text evidence="3">The sequence shown here is derived from an EMBL/GenBank/DDBJ whole genome shotgun (WGS) entry which is preliminary data.</text>
</comment>
<feature type="compositionally biased region" description="Basic and acidic residues" evidence="1">
    <location>
        <begin position="195"/>
        <end position="206"/>
    </location>
</feature>
<keyword evidence="2" id="KW-0812">Transmembrane</keyword>
<dbReference type="AlphaFoldDB" id="A0A218Z5B1"/>
<evidence type="ECO:0000256" key="1">
    <source>
        <dbReference type="SAM" id="MobiDB-lite"/>
    </source>
</evidence>
<sequence>MHLSQRWIPLFTFSGLGSWRLAAGQLVLSSLPSEVTIPTTLFRPSLTLSQQVGTLTVGTVVMVTATGTITVSDTVPAGDISLFQDLSSWDPGASEMGSTTAAPSASAASSNSGSGSGLSTGSKAGIGVGAALGALLALGIGLWYGRRSMAKGKKKDEEPEAGGGQADLDGKTELDAVQAMVVEKDAVLEVGGGRPELETVERKEMEGSDASPSTTGGGDLEKVQSDVVRYELP</sequence>
<feature type="compositionally biased region" description="Low complexity" evidence="1">
    <location>
        <begin position="97"/>
        <end position="113"/>
    </location>
</feature>
<evidence type="ECO:0000256" key="2">
    <source>
        <dbReference type="SAM" id="Phobius"/>
    </source>
</evidence>
<keyword evidence="2" id="KW-0472">Membrane</keyword>
<name>A0A218Z5B1_9HELO</name>
<feature type="transmembrane region" description="Helical" evidence="2">
    <location>
        <begin position="124"/>
        <end position="145"/>
    </location>
</feature>
<evidence type="ECO:0000313" key="3">
    <source>
        <dbReference type="EMBL" id="OWP03249.1"/>
    </source>
</evidence>
<dbReference type="Proteomes" id="UP000242519">
    <property type="component" value="Unassembled WGS sequence"/>
</dbReference>